<name>A0A1H1AZ89_9ACTN</name>
<sequence length="957" mass="98897">MPSDRRRPPYESSRPEDSSAGDPLERSASQPTPSPRGGPSAREEPPVLRHEPPGPREDPPEGRRPPVTPASPWAMPPFTAPSPQEPSSDGTGTEPDRTGTQGPAPASSEGRPRRPVPPDKLVATGPPRKPSRARRPYSSPAPKDPPPAGRIGDEPGGTSRDDGAGIPAAGPGAPTAPLGGGRYPTEPPSALRRSTPVRGRRRRRGVVSAVAVLAVAVGLGVGVWQWILIPATGGLRLAAGESGTGDDVFAVPAGATGSTQVLNAVAAAGDTIVAVGSDTTSPVPRPLFLVSADGGESWRLGDVTGQGGPDAGPSTVGRVTGGAGRWLAVENGAMGGPTRGMWVSTDGSRWTLVPADRLAGFRPQDRVTDLARTESGFVAVGSTVVGGVSGPMAWISPDGMNWTRLESRDLGPVDSVRGIVSVAARGDTVVALADHPDGDSAVVLRSTDGGRTWTGADTVVADVRPRTGSLVAVSDGFVLVPLWQRTDAGDVPVHCSKDGARWSRCGSIGGLPRDSTGVSEVASSSAGLTALVETGFTRYRVHTSEDGRSWRARTDLSVPGAMRAAAVSDAGTLVIGGDRSHSDVDNRLMLMAGPRDGRLEPVDLDGIDGLVRPARETARIAAGDGRYVAVGTAAGDAGIWTSADGKRWEAAGSASALGGPRRQELRDVARGGRGWIAVGSTMRDSVTVVPLIVTSADGLDWDRAEGGEAFAPADQHHFLAPHAVAAGEAGYVLAGEDRDAGTAVPVLWFTSDLKRYTRVKKLPEGGAGVRIHDVAAVQGGYVAVGGVGTPQHEEGVVWTSDDGLNWTASARVSPPEARSAGLRHAVAFGPRVIAAGAARTDSGWRAFAAVSEDGGVSWEYVWLPTEDAAAVHDLAATAEGLVAVGWHGRSADSDSAVWTSEDGFEWQRQEPTQATMSGPGAQWLGAVAISGGDVVAVGRSTTYRTDHLTLWRTTLHR</sequence>
<evidence type="ECO:0000313" key="3">
    <source>
        <dbReference type="EMBL" id="SDQ44831.1"/>
    </source>
</evidence>
<keyword evidence="2" id="KW-1133">Transmembrane helix</keyword>
<dbReference type="Proteomes" id="UP000217103">
    <property type="component" value="Unassembled WGS sequence"/>
</dbReference>
<dbReference type="EMBL" id="FNKK01000002">
    <property type="protein sequence ID" value="SDQ44831.1"/>
    <property type="molecule type" value="Genomic_DNA"/>
</dbReference>
<feature type="compositionally biased region" description="Basic and acidic residues" evidence="1">
    <location>
        <begin position="41"/>
        <end position="64"/>
    </location>
</feature>
<feature type="compositionally biased region" description="Pro residues" evidence="1">
    <location>
        <begin position="66"/>
        <end position="84"/>
    </location>
</feature>
<dbReference type="InterPro" id="IPR036278">
    <property type="entry name" value="Sialidase_sf"/>
</dbReference>
<dbReference type="AlphaFoldDB" id="A0A1H1AZ89"/>
<protein>
    <submittedName>
        <fullName evidence="3">Uncharacterized protein</fullName>
    </submittedName>
</protein>
<feature type="transmembrane region" description="Helical" evidence="2">
    <location>
        <begin position="206"/>
        <end position="227"/>
    </location>
</feature>
<feature type="region of interest" description="Disordered" evidence="1">
    <location>
        <begin position="1"/>
        <end position="203"/>
    </location>
</feature>
<keyword evidence="2" id="KW-0812">Transmembrane</keyword>
<dbReference type="Gene3D" id="2.120.10.10">
    <property type="match status" value="1"/>
</dbReference>
<proteinExistence type="predicted"/>
<keyword evidence="4" id="KW-1185">Reference proteome</keyword>
<gene>
    <name evidence="3" type="ORF">SAMN04489764_0716</name>
</gene>
<keyword evidence="2" id="KW-0472">Membrane</keyword>
<evidence type="ECO:0000313" key="4">
    <source>
        <dbReference type="Proteomes" id="UP000217103"/>
    </source>
</evidence>
<dbReference type="SUPFAM" id="SSF50939">
    <property type="entry name" value="Sialidases"/>
    <property type="match status" value="2"/>
</dbReference>
<dbReference type="Gene3D" id="2.130.10.10">
    <property type="entry name" value="YVTN repeat-like/Quinoprotein amine dehydrogenase"/>
    <property type="match status" value="1"/>
</dbReference>
<dbReference type="STRING" id="35622.SAMN04489764_0716"/>
<reference evidence="3 4" key="1">
    <citation type="submission" date="2016-10" db="EMBL/GenBank/DDBJ databases">
        <authorList>
            <person name="de Groot N.N."/>
        </authorList>
    </citation>
    <scope>NUCLEOTIDE SEQUENCE [LARGE SCALE GENOMIC DNA]</scope>
    <source>
        <strain evidence="3 4">DSM 43794</strain>
    </source>
</reference>
<feature type="compositionally biased region" description="Basic and acidic residues" evidence="1">
    <location>
        <begin position="1"/>
        <end position="17"/>
    </location>
</feature>
<dbReference type="InterPro" id="IPR015943">
    <property type="entry name" value="WD40/YVTN_repeat-like_dom_sf"/>
</dbReference>
<organism evidence="3 4">
    <name type="scientific">Thermostaphylospora chromogena</name>
    <dbReference type="NCBI Taxonomy" id="35622"/>
    <lineage>
        <taxon>Bacteria</taxon>
        <taxon>Bacillati</taxon>
        <taxon>Actinomycetota</taxon>
        <taxon>Actinomycetes</taxon>
        <taxon>Streptosporangiales</taxon>
        <taxon>Thermomonosporaceae</taxon>
        <taxon>Thermostaphylospora</taxon>
    </lineage>
</organism>
<evidence type="ECO:0000256" key="1">
    <source>
        <dbReference type="SAM" id="MobiDB-lite"/>
    </source>
</evidence>
<evidence type="ECO:0000256" key="2">
    <source>
        <dbReference type="SAM" id="Phobius"/>
    </source>
</evidence>
<feature type="compositionally biased region" description="Low complexity" evidence="1">
    <location>
        <begin position="164"/>
        <end position="177"/>
    </location>
</feature>
<dbReference type="CDD" id="cd15482">
    <property type="entry name" value="Sialidase_non-viral"/>
    <property type="match status" value="1"/>
</dbReference>
<accession>A0A1H1AZ89</accession>